<organism evidence="1 2">
    <name type="scientific">Bacteroides eggerthii</name>
    <dbReference type="NCBI Taxonomy" id="28111"/>
    <lineage>
        <taxon>Bacteria</taxon>
        <taxon>Pseudomonadati</taxon>
        <taxon>Bacteroidota</taxon>
        <taxon>Bacteroidia</taxon>
        <taxon>Bacteroidales</taxon>
        <taxon>Bacteroidaceae</taxon>
        <taxon>Bacteroides</taxon>
    </lineage>
</organism>
<accession>A0A975Q7A5</accession>
<dbReference type="EMBL" id="CP072227">
    <property type="protein sequence ID" value="QUT46236.1"/>
    <property type="molecule type" value="Genomic_DNA"/>
</dbReference>
<evidence type="ECO:0000313" key="1">
    <source>
        <dbReference type="EMBL" id="QUT46236.1"/>
    </source>
</evidence>
<evidence type="ECO:0000313" key="2">
    <source>
        <dbReference type="Proteomes" id="UP000679226"/>
    </source>
</evidence>
<dbReference type="RefSeq" id="WP_249932220.1">
    <property type="nucleotide sequence ID" value="NZ_CP072227.1"/>
</dbReference>
<gene>
    <name evidence="1" type="ORF">INE88_03063</name>
</gene>
<dbReference type="InterPro" id="IPR025738">
    <property type="entry name" value="BatD"/>
</dbReference>
<dbReference type="PANTHER" id="PTHR40940">
    <property type="entry name" value="PROTEIN BATD-RELATED"/>
    <property type="match status" value="1"/>
</dbReference>
<dbReference type="Pfam" id="PF13584">
    <property type="entry name" value="BatD"/>
    <property type="match status" value="1"/>
</dbReference>
<dbReference type="Proteomes" id="UP000679226">
    <property type="component" value="Chromosome"/>
</dbReference>
<sequence>MMDKVSVHAKRAFLSKLLIVQICCLYAIGITAKTYANNVPTFTASAPENIEAGDQFRLMFTVSSTKELADADLTRFSASIPEGFTVLMGPSRSRASKTQVFNGNTASIYQVTYTYILSVPQVGTFTIPTASITVKGEKLRSQPLVLTVTPAGQSSPESDPQSWMNTIVTMSVSERSPRVNTPVVLECKLYTIAPVDSLANMDLYISPDEFKVEPVVLQNNQWQIEHRFGKNYKAIVFRKLLLYPLRTGELRIGNLHVDAYIRKVDETIDPLDAFFNDGNAASTKKRLHCTGITFHAHE</sequence>
<dbReference type="AlphaFoldDB" id="A0A975Q7A5"/>
<proteinExistence type="predicted"/>
<reference evidence="1" key="1">
    <citation type="journal article" date="2021" name="PLoS Genet.">
        <title>Mobile Type VI secretion system loci of the gut Bacteroidales display extensive intra-ecosystem transfer, multi-species spread and geographical clustering.</title>
        <authorList>
            <person name="Garcia-Bayona L."/>
            <person name="Coyne M.J."/>
            <person name="Comstock L.E."/>
        </authorList>
    </citation>
    <scope>NUCLEOTIDE SEQUENCE</scope>
    <source>
        <strain evidence="1">CL11T00C20</strain>
    </source>
</reference>
<dbReference type="KEGG" id="beg:INE88_03063"/>
<protein>
    <submittedName>
        <fullName evidence="1">BatD DUF11 like domain protein</fullName>
    </submittedName>
</protein>
<dbReference type="PANTHER" id="PTHR40940:SF2">
    <property type="entry name" value="BATD"/>
    <property type="match status" value="1"/>
</dbReference>
<name>A0A975Q7A5_9BACE</name>